<name>A0A0A9QG74_ARUDO</name>
<reference evidence="1" key="1">
    <citation type="submission" date="2014-09" db="EMBL/GenBank/DDBJ databases">
        <authorList>
            <person name="Magalhaes I.L.F."/>
            <person name="Oliveira U."/>
            <person name="Santos F.R."/>
            <person name="Vidigal T.H.D.A."/>
            <person name="Brescovit A.D."/>
            <person name="Santos A.J."/>
        </authorList>
    </citation>
    <scope>NUCLEOTIDE SEQUENCE</scope>
    <source>
        <tissue evidence="1">Shoot tissue taken approximately 20 cm above the soil surface</tissue>
    </source>
</reference>
<sequence length="24" mass="2989">MICEHSYQYYCCVYQVFQVLNIIQ</sequence>
<organism evidence="1">
    <name type="scientific">Arundo donax</name>
    <name type="common">Giant reed</name>
    <name type="synonym">Donax arundinaceus</name>
    <dbReference type="NCBI Taxonomy" id="35708"/>
    <lineage>
        <taxon>Eukaryota</taxon>
        <taxon>Viridiplantae</taxon>
        <taxon>Streptophyta</taxon>
        <taxon>Embryophyta</taxon>
        <taxon>Tracheophyta</taxon>
        <taxon>Spermatophyta</taxon>
        <taxon>Magnoliopsida</taxon>
        <taxon>Liliopsida</taxon>
        <taxon>Poales</taxon>
        <taxon>Poaceae</taxon>
        <taxon>PACMAD clade</taxon>
        <taxon>Arundinoideae</taxon>
        <taxon>Arundineae</taxon>
        <taxon>Arundo</taxon>
    </lineage>
</organism>
<dbReference type="AlphaFoldDB" id="A0A0A9QG74"/>
<protein>
    <submittedName>
        <fullName evidence="1">Uncharacterized protein</fullName>
    </submittedName>
</protein>
<dbReference type="EMBL" id="GBRH01158082">
    <property type="protein sequence ID" value="JAE39814.1"/>
    <property type="molecule type" value="Transcribed_RNA"/>
</dbReference>
<proteinExistence type="predicted"/>
<reference evidence="1" key="2">
    <citation type="journal article" date="2015" name="Data Brief">
        <title>Shoot transcriptome of the giant reed, Arundo donax.</title>
        <authorList>
            <person name="Barrero R.A."/>
            <person name="Guerrero F.D."/>
            <person name="Moolhuijzen P."/>
            <person name="Goolsby J.A."/>
            <person name="Tidwell J."/>
            <person name="Bellgard S.E."/>
            <person name="Bellgard M.I."/>
        </authorList>
    </citation>
    <scope>NUCLEOTIDE SEQUENCE</scope>
    <source>
        <tissue evidence="1">Shoot tissue taken approximately 20 cm above the soil surface</tissue>
    </source>
</reference>
<evidence type="ECO:0000313" key="1">
    <source>
        <dbReference type="EMBL" id="JAE39814.1"/>
    </source>
</evidence>
<accession>A0A0A9QG74</accession>